<comment type="caution">
    <text evidence="2">The sequence shown here is derived from an EMBL/GenBank/DDBJ whole genome shotgun (WGS) entry which is preliminary data.</text>
</comment>
<dbReference type="Pfam" id="PF19502">
    <property type="entry name" value="DUF6036"/>
    <property type="match status" value="1"/>
</dbReference>
<evidence type="ECO:0000259" key="1">
    <source>
        <dbReference type="Pfam" id="PF19502"/>
    </source>
</evidence>
<dbReference type="SUPFAM" id="SSF81301">
    <property type="entry name" value="Nucleotidyltransferase"/>
    <property type="match status" value="1"/>
</dbReference>
<reference evidence="2" key="1">
    <citation type="submission" date="2020-07" db="EMBL/GenBank/DDBJ databases">
        <title>Huge and variable diversity of episymbiotic CPR bacteria and DPANN archaea in groundwater ecosystems.</title>
        <authorList>
            <person name="He C.Y."/>
            <person name="Keren R."/>
            <person name="Whittaker M."/>
            <person name="Farag I.F."/>
            <person name="Doudna J."/>
            <person name="Cate J.H.D."/>
            <person name="Banfield J.F."/>
        </authorList>
    </citation>
    <scope>NUCLEOTIDE SEQUENCE</scope>
    <source>
        <strain evidence="2">NC_groundwater_17_Pr7_B-0.1um_64_12</strain>
    </source>
</reference>
<evidence type="ECO:0000313" key="3">
    <source>
        <dbReference type="Proteomes" id="UP000727962"/>
    </source>
</evidence>
<dbReference type="InterPro" id="IPR045792">
    <property type="entry name" value="DUF6036"/>
</dbReference>
<gene>
    <name evidence="2" type="ORF">HYR64_07225</name>
</gene>
<feature type="domain" description="DUF6036" evidence="1">
    <location>
        <begin position="15"/>
        <end position="155"/>
    </location>
</feature>
<proteinExistence type="predicted"/>
<evidence type="ECO:0000313" key="2">
    <source>
        <dbReference type="EMBL" id="MBI1756880.1"/>
    </source>
</evidence>
<accession>A0A931LY44</accession>
<sequence length="162" mass="18558">MEVFLPVFRQLEAANVRYLAVGGLATVLHGHARFTADIDMIVHLEERNCRAAIETLTQLGFRPRAPVDPFDFADRSKREEWIRDKGLTVFSFYGTTGLPIEVDIFVTEPLDFDELWERREDRLIEGVTIHLIDKASLIKLKSMSARPQDLEDIKALMELGDE</sequence>
<dbReference type="AlphaFoldDB" id="A0A931LY44"/>
<organism evidence="2 3">
    <name type="scientific">Fimbriimonas ginsengisoli</name>
    <dbReference type="NCBI Taxonomy" id="1005039"/>
    <lineage>
        <taxon>Bacteria</taxon>
        <taxon>Bacillati</taxon>
        <taxon>Armatimonadota</taxon>
        <taxon>Fimbriimonadia</taxon>
        <taxon>Fimbriimonadales</taxon>
        <taxon>Fimbriimonadaceae</taxon>
        <taxon>Fimbriimonas</taxon>
    </lineage>
</organism>
<dbReference type="EMBL" id="JACOSL010000041">
    <property type="protein sequence ID" value="MBI1756880.1"/>
    <property type="molecule type" value="Genomic_DNA"/>
</dbReference>
<protein>
    <recommendedName>
        <fullName evidence="1">DUF6036 domain-containing protein</fullName>
    </recommendedName>
</protein>
<name>A0A931LY44_FIMGI</name>
<dbReference type="Proteomes" id="UP000727962">
    <property type="component" value="Unassembled WGS sequence"/>
</dbReference>
<dbReference type="Gene3D" id="3.30.460.40">
    <property type="match status" value="1"/>
</dbReference>
<dbReference type="InterPro" id="IPR043519">
    <property type="entry name" value="NT_sf"/>
</dbReference>